<dbReference type="InterPro" id="IPR055520">
    <property type="entry name" value="DUF7094"/>
</dbReference>
<evidence type="ECO:0000259" key="2">
    <source>
        <dbReference type="Pfam" id="PF23374"/>
    </source>
</evidence>
<dbReference type="InterPro" id="IPR055522">
    <property type="entry name" value="DUF7096"/>
</dbReference>
<dbReference type="Pfam" id="PF23374">
    <property type="entry name" value="Fn3_arc"/>
    <property type="match status" value="1"/>
</dbReference>
<name>M0A3D3_9EURY</name>
<dbReference type="Pfam" id="PF23375">
    <property type="entry name" value="DUF7094"/>
    <property type="match status" value="1"/>
</dbReference>
<feature type="domain" description="DUF7096" evidence="4">
    <location>
        <begin position="1"/>
        <end position="210"/>
    </location>
</feature>
<evidence type="ECO:0000313" key="6">
    <source>
        <dbReference type="Proteomes" id="UP000011519"/>
    </source>
</evidence>
<dbReference type="PATRIC" id="fig|1227493.4.peg.1338"/>
<accession>M0A3D3</accession>
<gene>
    <name evidence="5" type="ORF">C483_06777</name>
</gene>
<protein>
    <submittedName>
        <fullName evidence="5">Uncharacterized protein</fullName>
    </submittedName>
</protein>
<sequence length="411" mass="45341">MNSATPVLLALLLVCSLPAITVVAASPSHGASGDFDEQQALQQQTVEQTTPVEIENTSNQLPLAGEIRGSYGTIEPNLATSFAQTTTQMQVQYEQYNLTERELADVDGSDRADRIESAYNQTKERITALEDREREAVRQHQAGDLTDGELIQVLLQNYYEATALEETLDVLADDEDIDVIPSQRQQFRADRTLLEFHTTPIRETIASASEVSDSSTPYEFRVQTAENGYRLSALDGDTYRTETVRFDNRDAGAPNQYESIDQMIDDIAQQYPWAHDHGSPHYQDNSLENLYWVDLPHDTGQLDIYVDAGTGDVYRESQVVSVSSLPAVETETKSTGSIERTFNKTPAIGPTELTVTEDGSDEPLQATIRIDGQEIGETDENGSITYLPPADTYNLTIDGETESVTAPVSNG</sequence>
<keyword evidence="1" id="KW-0175">Coiled coil</keyword>
<dbReference type="STRING" id="1227493.C483_06777"/>
<comment type="caution">
    <text evidence="5">The sequence shown here is derived from an EMBL/GenBank/DDBJ whole genome shotgun (WGS) entry which is preliminary data.</text>
</comment>
<reference evidence="5 6" key="1">
    <citation type="journal article" date="2014" name="PLoS Genet.">
        <title>Phylogenetically driven sequencing of extremely halophilic archaea reveals strategies for static and dynamic osmo-response.</title>
        <authorList>
            <person name="Becker E.A."/>
            <person name="Seitzer P.M."/>
            <person name="Tritt A."/>
            <person name="Larsen D."/>
            <person name="Krusor M."/>
            <person name="Yao A.I."/>
            <person name="Wu D."/>
            <person name="Madern D."/>
            <person name="Eisen J.A."/>
            <person name="Darling A.E."/>
            <person name="Facciotti M.T."/>
        </authorList>
    </citation>
    <scope>NUCLEOTIDE SEQUENCE [LARGE SCALE GENOMIC DNA]</scope>
    <source>
        <strain evidence="5 6">JCM 10989</strain>
    </source>
</reference>
<dbReference type="Proteomes" id="UP000011519">
    <property type="component" value="Unassembled WGS sequence"/>
</dbReference>
<keyword evidence="6" id="KW-1185">Reference proteome</keyword>
<dbReference type="RefSeq" id="WP_006652584.1">
    <property type="nucleotide sequence ID" value="NZ_AOIM01000016.1"/>
</dbReference>
<feature type="domain" description="DUF7094" evidence="3">
    <location>
        <begin position="220"/>
        <end position="326"/>
    </location>
</feature>
<dbReference type="AlphaFoldDB" id="M0A3D3"/>
<dbReference type="EMBL" id="AOIM01000016">
    <property type="protein sequence ID" value="ELY92831.1"/>
    <property type="molecule type" value="Genomic_DNA"/>
</dbReference>
<dbReference type="OrthoDB" id="201701at2157"/>
<feature type="coiled-coil region" evidence="1">
    <location>
        <begin position="112"/>
        <end position="139"/>
    </location>
</feature>
<evidence type="ECO:0000259" key="3">
    <source>
        <dbReference type="Pfam" id="PF23375"/>
    </source>
</evidence>
<feature type="domain" description="Fibronectin-III type-like" evidence="2">
    <location>
        <begin position="329"/>
        <end position="405"/>
    </location>
</feature>
<evidence type="ECO:0000313" key="5">
    <source>
        <dbReference type="EMBL" id="ELY92831.1"/>
    </source>
</evidence>
<evidence type="ECO:0000259" key="4">
    <source>
        <dbReference type="Pfam" id="PF23379"/>
    </source>
</evidence>
<evidence type="ECO:0000256" key="1">
    <source>
        <dbReference type="SAM" id="Coils"/>
    </source>
</evidence>
<dbReference type="InterPro" id="IPR056397">
    <property type="entry name" value="Fn3_arc"/>
</dbReference>
<dbReference type="Pfam" id="PF23379">
    <property type="entry name" value="DUF7096"/>
    <property type="match status" value="1"/>
</dbReference>
<organism evidence="5 6">
    <name type="scientific">Natrialba hulunbeirensis JCM 10989</name>
    <dbReference type="NCBI Taxonomy" id="1227493"/>
    <lineage>
        <taxon>Archaea</taxon>
        <taxon>Methanobacteriati</taxon>
        <taxon>Methanobacteriota</taxon>
        <taxon>Stenosarchaea group</taxon>
        <taxon>Halobacteria</taxon>
        <taxon>Halobacteriales</taxon>
        <taxon>Natrialbaceae</taxon>
        <taxon>Natrialba</taxon>
    </lineage>
</organism>
<proteinExistence type="predicted"/>